<evidence type="ECO:0000256" key="2">
    <source>
        <dbReference type="SAM" id="MobiDB-lite"/>
    </source>
</evidence>
<dbReference type="SUPFAM" id="SSF49599">
    <property type="entry name" value="TRAF domain-like"/>
    <property type="match status" value="2"/>
</dbReference>
<feature type="region of interest" description="Disordered" evidence="2">
    <location>
        <begin position="168"/>
        <end position="243"/>
    </location>
</feature>
<feature type="compositionally biased region" description="Polar residues" evidence="2">
    <location>
        <begin position="411"/>
        <end position="422"/>
    </location>
</feature>
<reference evidence="5" key="1">
    <citation type="submission" date="2021-01" db="EMBL/GenBank/DDBJ databases">
        <authorList>
            <person name="Bezrukov I."/>
        </authorList>
    </citation>
    <scope>NUCLEOTIDE SEQUENCE</scope>
</reference>
<feature type="region of interest" description="Disordered" evidence="2">
    <location>
        <begin position="69"/>
        <end position="155"/>
    </location>
</feature>
<dbReference type="Gene3D" id="2.60.210.10">
    <property type="entry name" value="Apoptosis, Tumor Necrosis Factor Receptor Associated Protein 2, Chain A"/>
    <property type="match status" value="2"/>
</dbReference>
<keyword evidence="6" id="KW-1185">Reference proteome</keyword>
<feature type="transmembrane region" description="Helical" evidence="3">
    <location>
        <begin position="278"/>
        <end position="298"/>
    </location>
</feature>
<feature type="domain" description="MATH" evidence="4">
    <location>
        <begin position="317"/>
        <end position="377"/>
    </location>
</feature>
<evidence type="ECO:0000256" key="3">
    <source>
        <dbReference type="SAM" id="Phobius"/>
    </source>
</evidence>
<feature type="compositionally biased region" description="Polar residues" evidence="2">
    <location>
        <begin position="189"/>
        <end position="202"/>
    </location>
</feature>
<feature type="compositionally biased region" description="Polar residues" evidence="2">
    <location>
        <begin position="72"/>
        <end position="104"/>
    </location>
</feature>
<organism evidence="5 6">
    <name type="scientific">Arabidopsis arenosa</name>
    <name type="common">Sand rock-cress</name>
    <name type="synonym">Cardaminopsis arenosa</name>
    <dbReference type="NCBI Taxonomy" id="38785"/>
    <lineage>
        <taxon>Eukaryota</taxon>
        <taxon>Viridiplantae</taxon>
        <taxon>Streptophyta</taxon>
        <taxon>Embryophyta</taxon>
        <taxon>Tracheophyta</taxon>
        <taxon>Spermatophyta</taxon>
        <taxon>Magnoliopsida</taxon>
        <taxon>eudicotyledons</taxon>
        <taxon>Gunneridae</taxon>
        <taxon>Pentapetalae</taxon>
        <taxon>rosids</taxon>
        <taxon>malvids</taxon>
        <taxon>Brassicales</taxon>
        <taxon>Brassicaceae</taxon>
        <taxon>Camelineae</taxon>
        <taxon>Arabidopsis</taxon>
    </lineage>
</organism>
<dbReference type="EMBL" id="LR999455">
    <property type="protein sequence ID" value="CAE6076654.1"/>
    <property type="molecule type" value="Genomic_DNA"/>
</dbReference>
<feature type="compositionally biased region" description="Acidic residues" evidence="2">
    <location>
        <begin position="532"/>
        <end position="544"/>
    </location>
</feature>
<gene>
    <name evidence="5" type="ORF">AARE701A_LOCUS13713</name>
</gene>
<accession>A0A8S2AP80</accession>
<dbReference type="Pfam" id="PF22486">
    <property type="entry name" value="MATH_2"/>
    <property type="match status" value="1"/>
</dbReference>
<evidence type="ECO:0000256" key="1">
    <source>
        <dbReference type="ARBA" id="ARBA00023054"/>
    </source>
</evidence>
<dbReference type="InterPro" id="IPR008974">
    <property type="entry name" value="TRAF-like"/>
</dbReference>
<dbReference type="Proteomes" id="UP000682877">
    <property type="component" value="Chromosome 5"/>
</dbReference>
<dbReference type="PROSITE" id="PS50144">
    <property type="entry name" value="MATH"/>
    <property type="match status" value="2"/>
</dbReference>
<evidence type="ECO:0000259" key="4">
    <source>
        <dbReference type="PROSITE" id="PS50144"/>
    </source>
</evidence>
<evidence type="ECO:0000313" key="5">
    <source>
        <dbReference type="EMBL" id="CAE6076654.1"/>
    </source>
</evidence>
<dbReference type="PANTHER" id="PTHR46236:SF8">
    <property type="entry name" value="UBIQUITIN-SPECIFIC PROTEASE FAMILY C19-RELATED PROTEIN"/>
    <property type="match status" value="1"/>
</dbReference>
<feature type="compositionally biased region" description="Polar residues" evidence="2">
    <location>
        <begin position="224"/>
        <end position="233"/>
    </location>
</feature>
<dbReference type="InterPro" id="IPR002083">
    <property type="entry name" value="MATH/TRAF_dom"/>
</dbReference>
<proteinExistence type="predicted"/>
<keyword evidence="3" id="KW-1133">Transmembrane helix</keyword>
<keyword evidence="3" id="KW-0812">Transmembrane</keyword>
<feature type="compositionally biased region" description="Acidic residues" evidence="2">
    <location>
        <begin position="425"/>
        <end position="471"/>
    </location>
</feature>
<protein>
    <recommendedName>
        <fullName evidence="4">MATH domain-containing protein</fullName>
    </recommendedName>
</protein>
<dbReference type="InterPro" id="IPR050804">
    <property type="entry name" value="MCC"/>
</dbReference>
<feature type="domain" description="MATH" evidence="4">
    <location>
        <begin position="1"/>
        <end position="55"/>
    </location>
</feature>
<dbReference type="PANTHER" id="PTHR46236">
    <property type="entry name" value="TRAF-LIKE SUPERFAMILY PROTEIN"/>
    <property type="match status" value="1"/>
</dbReference>
<feature type="region of interest" description="Disordered" evidence="2">
    <location>
        <begin position="514"/>
        <end position="551"/>
    </location>
</feature>
<name>A0A8S2AP80_ARAAE</name>
<evidence type="ECO:0000313" key="6">
    <source>
        <dbReference type="Proteomes" id="UP000682877"/>
    </source>
</evidence>
<dbReference type="CDD" id="cd00121">
    <property type="entry name" value="MATH"/>
    <property type="match status" value="2"/>
</dbReference>
<keyword evidence="3" id="KW-0472">Membrane</keyword>
<sequence>MQQNFLVFCFVSGGQCCFDAKNKACGYSEFVSLTKLHEKGEGFLVNNRLIILAEVHVLPAIVVPAEPVKTTDPLSSKGGTKASDASVSKSQGDSSCQVAQITENASKENLDEEDASEEGSDDDETSEEGSDDDDDDASEEDPNDEGSDDESQIVGNRGTRCNSLAAETEFSNSQNNDAPKEDVDDEASSHVSNDSTRNGSSLDQEKSLEDASQTAENGARRLNTVASVTGTSENNKENVGAESNDMLKKTSQLQESNSVNGTKQVQDSVKSSPTNKRLWIAFLVIFFLLMVAIVASEAEHKELLAAKMKISILEERKVKFRLTVVNKISKDDTKVLDGQKIFTARNYRWGFSKFLRCHKLRDDGFLVGDKLIIVADVHALPTFTPEDFEKFLESLRLMRVSFNRSKRDSSCQVVQKTENAASQEVLDDDDASEDGDDDDGASEDDDDISSEEDSDDDGSSEEGSDDDDDDASSTISDDGGRGKSPLNQLNDLKGESLTVGNLGMRCNNVASKTEVSNVDNDDAPQGASHDDAFEDDDQGDDDDVSSLLSSVNDKDVSSINKLKSMEDASKTVENGDTGCTNVASVTEASNDLLKEIQPHDDVYSEDCSDYYEYDNDWDHHDYSYADNDMSDCYAYEEESEKEFDYGDDSPFEGISASLVYG</sequence>
<dbReference type="AlphaFoldDB" id="A0A8S2AP80"/>
<keyword evidence="1" id="KW-0175">Coiled coil</keyword>
<feature type="region of interest" description="Disordered" evidence="2">
    <location>
        <begin position="411"/>
        <end position="492"/>
    </location>
</feature>
<feature type="compositionally biased region" description="Acidic residues" evidence="2">
    <location>
        <begin position="110"/>
        <end position="151"/>
    </location>
</feature>